<feature type="transmembrane region" description="Helical" evidence="1">
    <location>
        <begin position="76"/>
        <end position="94"/>
    </location>
</feature>
<dbReference type="OrthoDB" id="3734300at2"/>
<keyword evidence="1" id="KW-0812">Transmembrane</keyword>
<gene>
    <name evidence="2" type="ORF">ET989_11285</name>
</gene>
<keyword evidence="1" id="KW-1133">Transmembrane helix</keyword>
<evidence type="ECO:0000313" key="2">
    <source>
        <dbReference type="EMBL" id="TBT83532.1"/>
    </source>
</evidence>
<dbReference type="EMBL" id="SDMQ01000011">
    <property type="protein sequence ID" value="TBT83532.1"/>
    <property type="molecule type" value="Genomic_DNA"/>
</dbReference>
<feature type="transmembrane region" description="Helical" evidence="1">
    <location>
        <begin position="49"/>
        <end position="69"/>
    </location>
</feature>
<keyword evidence="1" id="KW-0472">Membrane</keyword>
<protein>
    <submittedName>
        <fullName evidence="2">Uncharacterized protein</fullName>
    </submittedName>
</protein>
<comment type="caution">
    <text evidence="2">The sequence shown here is derived from an EMBL/GenBank/DDBJ whole genome shotgun (WGS) entry which is preliminary data.</text>
</comment>
<feature type="transmembrane region" description="Helical" evidence="1">
    <location>
        <begin position="100"/>
        <end position="122"/>
    </location>
</feature>
<evidence type="ECO:0000313" key="3">
    <source>
        <dbReference type="Proteomes" id="UP000292373"/>
    </source>
</evidence>
<keyword evidence="3" id="KW-1185">Reference proteome</keyword>
<dbReference type="AlphaFoldDB" id="A0A4Q9KCW7"/>
<dbReference type="Proteomes" id="UP000292373">
    <property type="component" value="Unassembled WGS sequence"/>
</dbReference>
<reference evidence="2 3" key="1">
    <citation type="submission" date="2019-01" db="EMBL/GenBank/DDBJ databases">
        <title>Lactibacter flavus gen. nov., sp. nov., a novel bacterium of the family Propionibacteriaceae isolated from raw milk and dairy products.</title>
        <authorList>
            <person name="Huptas C."/>
            <person name="Wenning M."/>
            <person name="Breitenwieser F."/>
            <person name="Doll E."/>
            <person name="Von Neubeck M."/>
            <person name="Busse H.-J."/>
            <person name="Scherer S."/>
        </authorList>
    </citation>
    <scope>NUCLEOTIDE SEQUENCE [LARGE SCALE GENOMIC DNA]</scope>
    <source>
        <strain evidence="2 3">KCTC 33808</strain>
    </source>
</reference>
<dbReference type="RefSeq" id="WP_131168984.1">
    <property type="nucleotide sequence ID" value="NZ_SDMQ01000011.1"/>
</dbReference>
<name>A0A4Q9KCW7_9ACTN</name>
<accession>A0A4Q9KCW7</accession>
<evidence type="ECO:0000256" key="1">
    <source>
        <dbReference type="SAM" id="Phobius"/>
    </source>
</evidence>
<proteinExistence type="predicted"/>
<sequence length="127" mass="13093">MTNTATTSNGKLNFLRVAALLAAIGSLISPLLATGPLSGSGPLHAMHGMVGNLNFVLALVASIGGILWGRASGNKGLMFHALSLPLLAVIQIALGQMHLTMVHIVLGFAYLLAAVALFTLALRKPRA</sequence>
<organism evidence="2 3">
    <name type="scientific">Propioniciclava sinopodophylli</name>
    <dbReference type="NCBI Taxonomy" id="1837344"/>
    <lineage>
        <taxon>Bacteria</taxon>
        <taxon>Bacillati</taxon>
        <taxon>Actinomycetota</taxon>
        <taxon>Actinomycetes</taxon>
        <taxon>Propionibacteriales</taxon>
        <taxon>Propionibacteriaceae</taxon>
        <taxon>Propioniciclava</taxon>
    </lineage>
</organism>